<dbReference type="GO" id="GO:0004595">
    <property type="term" value="F:pantetheine-phosphate adenylyltransferase activity"/>
    <property type="evidence" value="ECO:0007669"/>
    <property type="project" value="UniProtKB-EC"/>
</dbReference>
<evidence type="ECO:0000256" key="17">
    <source>
        <dbReference type="ARBA" id="ARBA00060565"/>
    </source>
</evidence>
<dbReference type="CDD" id="cd02022">
    <property type="entry name" value="DPCK"/>
    <property type="match status" value="2"/>
</dbReference>
<dbReference type="GO" id="GO:0005524">
    <property type="term" value="F:ATP binding"/>
    <property type="evidence" value="ECO:0007669"/>
    <property type="project" value="UniProtKB-KW"/>
</dbReference>
<dbReference type="PANTHER" id="PTHR10695">
    <property type="entry name" value="DEPHOSPHO-COA KINASE-RELATED"/>
    <property type="match status" value="1"/>
</dbReference>
<comment type="similarity">
    <text evidence="19">In the central section; belongs to the eukaryotic CoaD family.</text>
</comment>
<evidence type="ECO:0000256" key="5">
    <source>
        <dbReference type="ARBA" id="ARBA00022490"/>
    </source>
</evidence>
<dbReference type="Pfam" id="PF01121">
    <property type="entry name" value="CoaE"/>
    <property type="match status" value="2"/>
</dbReference>
<keyword evidence="10" id="KW-0418">Kinase</keyword>
<evidence type="ECO:0000256" key="11">
    <source>
        <dbReference type="ARBA" id="ARBA00022840"/>
    </source>
</evidence>
<reference evidence="23 24" key="1">
    <citation type="journal article" date="2019" name="PLoS Biol.">
        <title>Sex chromosomes control vertical transmission of feminizing Wolbachia symbionts in an isopod.</title>
        <authorList>
            <person name="Becking T."/>
            <person name="Chebbi M.A."/>
            <person name="Giraud I."/>
            <person name="Moumen B."/>
            <person name="Laverre T."/>
            <person name="Caubet Y."/>
            <person name="Peccoud J."/>
            <person name="Gilbert C."/>
            <person name="Cordaux R."/>
        </authorList>
    </citation>
    <scope>NUCLEOTIDE SEQUENCE [LARGE SCALE GENOMIC DNA]</scope>
    <source>
        <strain evidence="23">ANa2</strain>
        <tissue evidence="23">Whole body excluding digestive tract and cuticle</tissue>
    </source>
</reference>
<evidence type="ECO:0000256" key="9">
    <source>
        <dbReference type="ARBA" id="ARBA00022741"/>
    </source>
</evidence>
<evidence type="ECO:0000256" key="12">
    <source>
        <dbReference type="ARBA" id="ARBA00023128"/>
    </source>
</evidence>
<dbReference type="NCBIfam" id="TIGR00152">
    <property type="entry name" value="dephospho-CoA kinase"/>
    <property type="match status" value="2"/>
</dbReference>
<keyword evidence="5" id="KW-0963">Cytoplasm</keyword>
<dbReference type="SUPFAM" id="SSF52374">
    <property type="entry name" value="Nucleotidylyl transferase"/>
    <property type="match status" value="2"/>
</dbReference>
<evidence type="ECO:0000256" key="18">
    <source>
        <dbReference type="ARBA" id="ARBA00060696"/>
    </source>
</evidence>
<dbReference type="Pfam" id="PF01467">
    <property type="entry name" value="CTP_transf_like"/>
    <property type="match status" value="2"/>
</dbReference>
<accession>A0A5N5SM20</accession>
<evidence type="ECO:0000256" key="6">
    <source>
        <dbReference type="ARBA" id="ARBA00022553"/>
    </source>
</evidence>
<dbReference type="GO" id="GO:0004140">
    <property type="term" value="F:dephospho-CoA kinase activity"/>
    <property type="evidence" value="ECO:0007669"/>
    <property type="project" value="UniProtKB-EC"/>
</dbReference>
<evidence type="ECO:0000256" key="7">
    <source>
        <dbReference type="ARBA" id="ARBA00022679"/>
    </source>
</evidence>
<dbReference type="NCBIfam" id="TIGR00125">
    <property type="entry name" value="cyt_tran_rel"/>
    <property type="match status" value="2"/>
</dbReference>
<evidence type="ECO:0000256" key="8">
    <source>
        <dbReference type="ARBA" id="ARBA00022695"/>
    </source>
</evidence>
<protein>
    <recommendedName>
        <fullName evidence="21">Bifunctional coenzyme A synthase</fullName>
        <ecNumber evidence="20">2.7.1.24</ecNumber>
        <ecNumber evidence="4">2.7.7.3</ecNumber>
    </recommendedName>
</protein>
<keyword evidence="13" id="KW-0511">Multifunctional enzyme</keyword>
<feature type="domain" description="Cytidyltransferase-like" evidence="22">
    <location>
        <begin position="576"/>
        <end position="719"/>
    </location>
</feature>
<gene>
    <name evidence="23" type="primary">Coasy</name>
    <name evidence="23" type="ORF">Anas_10338</name>
</gene>
<dbReference type="EC" id="2.7.7.3" evidence="4"/>
<dbReference type="EMBL" id="SEYY01023370">
    <property type="protein sequence ID" value="KAB7494892.1"/>
    <property type="molecule type" value="Genomic_DNA"/>
</dbReference>
<evidence type="ECO:0000256" key="20">
    <source>
        <dbReference type="ARBA" id="ARBA00066359"/>
    </source>
</evidence>
<dbReference type="PROSITE" id="PS51219">
    <property type="entry name" value="DPCK"/>
    <property type="match status" value="2"/>
</dbReference>
<dbReference type="GO" id="GO:0005759">
    <property type="term" value="C:mitochondrial matrix"/>
    <property type="evidence" value="ECO:0007669"/>
    <property type="project" value="UniProtKB-SubCell"/>
</dbReference>
<keyword evidence="7" id="KW-0808">Transferase</keyword>
<evidence type="ECO:0000259" key="22">
    <source>
        <dbReference type="Pfam" id="PF01467"/>
    </source>
</evidence>
<dbReference type="Gene3D" id="3.40.50.300">
    <property type="entry name" value="P-loop containing nucleotide triphosphate hydrolases"/>
    <property type="match status" value="2"/>
</dbReference>
<organism evidence="23 24">
    <name type="scientific">Armadillidium nasatum</name>
    <dbReference type="NCBI Taxonomy" id="96803"/>
    <lineage>
        <taxon>Eukaryota</taxon>
        <taxon>Metazoa</taxon>
        <taxon>Ecdysozoa</taxon>
        <taxon>Arthropoda</taxon>
        <taxon>Crustacea</taxon>
        <taxon>Multicrustacea</taxon>
        <taxon>Malacostraca</taxon>
        <taxon>Eumalacostraca</taxon>
        <taxon>Peracarida</taxon>
        <taxon>Isopoda</taxon>
        <taxon>Oniscidea</taxon>
        <taxon>Crinocheta</taxon>
        <taxon>Armadillidiidae</taxon>
        <taxon>Armadillidium</taxon>
    </lineage>
</organism>
<dbReference type="InterPro" id="IPR001977">
    <property type="entry name" value="Depp_CoAkinase"/>
</dbReference>
<dbReference type="HAMAP" id="MF_00376">
    <property type="entry name" value="Dephospho_CoA_kinase"/>
    <property type="match status" value="1"/>
</dbReference>
<feature type="non-terminal residue" evidence="23">
    <location>
        <position position="867"/>
    </location>
</feature>
<evidence type="ECO:0000256" key="1">
    <source>
        <dbReference type="ARBA" id="ARBA00004305"/>
    </source>
</evidence>
<dbReference type="Gene3D" id="3.40.50.620">
    <property type="entry name" value="HUPs"/>
    <property type="match status" value="2"/>
</dbReference>
<evidence type="ECO:0000256" key="4">
    <source>
        <dbReference type="ARBA" id="ARBA00012392"/>
    </source>
</evidence>
<dbReference type="GO" id="GO:0015937">
    <property type="term" value="P:coenzyme A biosynthetic process"/>
    <property type="evidence" value="ECO:0007669"/>
    <property type="project" value="InterPro"/>
</dbReference>
<evidence type="ECO:0000256" key="19">
    <source>
        <dbReference type="ARBA" id="ARBA00061673"/>
    </source>
</evidence>
<dbReference type="EC" id="2.7.1.24" evidence="20"/>
<name>A0A5N5SM20_9CRUS</name>
<dbReference type="Proteomes" id="UP000326759">
    <property type="component" value="Unassembled WGS sequence"/>
</dbReference>
<keyword evidence="24" id="KW-1185">Reference proteome</keyword>
<comment type="catalytic activity">
    <reaction evidence="14">
        <text>(R)-4'-phosphopantetheine + ATP + H(+) = 3'-dephospho-CoA + diphosphate</text>
        <dbReference type="Rhea" id="RHEA:19801"/>
        <dbReference type="ChEBI" id="CHEBI:15378"/>
        <dbReference type="ChEBI" id="CHEBI:30616"/>
        <dbReference type="ChEBI" id="CHEBI:33019"/>
        <dbReference type="ChEBI" id="CHEBI:57328"/>
        <dbReference type="ChEBI" id="CHEBI:61723"/>
        <dbReference type="EC" id="2.7.7.3"/>
    </reaction>
    <physiologicalReaction direction="left-to-right" evidence="14">
        <dbReference type="Rhea" id="RHEA:19802"/>
    </physiologicalReaction>
</comment>
<comment type="catalytic activity">
    <reaction evidence="15">
        <text>3'-dephospho-CoA + ATP = ADP + CoA + H(+)</text>
        <dbReference type="Rhea" id="RHEA:18245"/>
        <dbReference type="ChEBI" id="CHEBI:15378"/>
        <dbReference type="ChEBI" id="CHEBI:30616"/>
        <dbReference type="ChEBI" id="CHEBI:57287"/>
        <dbReference type="ChEBI" id="CHEBI:57328"/>
        <dbReference type="ChEBI" id="CHEBI:456216"/>
        <dbReference type="EC" id="2.7.1.24"/>
    </reaction>
    <physiologicalReaction direction="left-to-right" evidence="15">
        <dbReference type="Rhea" id="RHEA:18246"/>
    </physiologicalReaction>
</comment>
<evidence type="ECO:0000256" key="15">
    <source>
        <dbReference type="ARBA" id="ARBA00051912"/>
    </source>
</evidence>
<evidence type="ECO:0000256" key="16">
    <source>
        <dbReference type="ARBA" id="ARBA00059677"/>
    </source>
</evidence>
<dbReference type="InterPro" id="IPR027417">
    <property type="entry name" value="P-loop_NTPase"/>
</dbReference>
<evidence type="ECO:0000256" key="3">
    <source>
        <dbReference type="ARBA" id="ARBA00011245"/>
    </source>
</evidence>
<keyword evidence="8" id="KW-0548">Nucleotidyltransferase</keyword>
<comment type="subcellular location">
    <subcellularLocation>
        <location evidence="2">Cytoplasm</location>
    </subcellularLocation>
    <subcellularLocation>
        <location evidence="1">Mitochondrion matrix</location>
    </subcellularLocation>
</comment>
<dbReference type="SUPFAM" id="SSF52540">
    <property type="entry name" value="P-loop containing nucleoside triphosphate hydrolases"/>
    <property type="match status" value="2"/>
</dbReference>
<evidence type="ECO:0000256" key="2">
    <source>
        <dbReference type="ARBA" id="ARBA00004496"/>
    </source>
</evidence>
<keyword evidence="6" id="KW-0597">Phosphoprotein</keyword>
<evidence type="ECO:0000256" key="14">
    <source>
        <dbReference type="ARBA" id="ARBA00051310"/>
    </source>
</evidence>
<proteinExistence type="inferred from homology"/>
<comment type="pathway">
    <text evidence="18">Cofactor biosynthesis; coenzyme A biosynthesis; CoA from (R)-pantothenate: step 5/5.</text>
</comment>
<dbReference type="PANTHER" id="PTHR10695:SF46">
    <property type="entry name" value="BIFUNCTIONAL COENZYME A SYNTHASE-RELATED"/>
    <property type="match status" value="1"/>
</dbReference>
<comment type="subunit">
    <text evidence="3">Monomer.</text>
</comment>
<keyword evidence="12" id="KW-0496">Mitochondrion</keyword>
<evidence type="ECO:0000313" key="24">
    <source>
        <dbReference type="Proteomes" id="UP000326759"/>
    </source>
</evidence>
<dbReference type="FunFam" id="3.40.50.620:FF:000089">
    <property type="entry name" value="Bifunctional coenzyme A synthase"/>
    <property type="match status" value="2"/>
</dbReference>
<evidence type="ECO:0000256" key="10">
    <source>
        <dbReference type="ARBA" id="ARBA00022777"/>
    </source>
</evidence>
<evidence type="ECO:0000256" key="21">
    <source>
        <dbReference type="ARBA" id="ARBA00067394"/>
    </source>
</evidence>
<dbReference type="AlphaFoldDB" id="A0A5N5SM20"/>
<dbReference type="InterPro" id="IPR004821">
    <property type="entry name" value="Cyt_trans-like"/>
</dbReference>
<comment type="caution">
    <text evidence="23">The sequence shown here is derived from an EMBL/GenBank/DDBJ whole genome shotgun (WGS) entry which is preliminary data.</text>
</comment>
<sequence length="867" mass="98726">MGSLLILTRPLQELIISLPKLLREASSHVNERLFIHLDNLSLKKTPKEYSSLLHRSHVISSIYSKSPSLCPGVDVCVLMGGFKQRDLTFNAKLDINTVLVDNISKESELIDLKKKYNKSLTTDNFLILLKNILSEPINQEFLDIQIDSSDIVYDDVVAGGTFDRIHPGHKILLSEAVLRCNKRLTIGVAKGALLKRKVLKELILPSSERIELLREFLTVVDPSLTYNLVEIIEPLGPTSYDPDMEMIVVSEETKKGVTLINDYRRDHCLNELKSYCIRIFEDTIKHNQEEEDKYSSSSQRMRLLGTRLKEVKPNPNIPEYPYVIGLTGGSASGKTNIAKKLQELGAGIVDCDKLGHKAYEYGNDCYHEIVKEFGEEILNKDKTINRKALGSIVFANKEKLKRLTDIVWPQIALLAKEETEMHKNNGKTIVILDAAVLLEAEWDKFCHEVWVSIVDREEAIRRIVERDNLSKEAAEKRIESQMKNEERVAKANIVFSTFWSYEFTRQQILKAWKILESEGKFSKGRFKPSFTVERVLIICFMLLREASSHNILSEPINQEFLDIQIDSSDIVYDDVVAGGTFDRIHPGHKILLSEAVLRCNKRLTIGVAKGALLKRKVLKELILPSSERIELLREFLTVVDPSLTYNLVEIIEPLGPTSYDPDMEMIVVSEETKKGVTLINDYRRDHCLNELKSYCIRIFEDTIKHNQEEEDKYSSSSQRMRLLGTRLKEVKPNPNIPEYPYVIGLTGGSASGKTNIAKKLQELGAGIVDCDKLGHKAYEYGNDCYHEIVKEFGEEILNKDKTINRKALGSIVFANKEKLKRLTDIVWPQIALLAKEETEMHKNNGKTIVILDAAVLLEAEWDKFCHE</sequence>
<evidence type="ECO:0000256" key="13">
    <source>
        <dbReference type="ARBA" id="ARBA00023268"/>
    </source>
</evidence>
<dbReference type="InterPro" id="IPR014729">
    <property type="entry name" value="Rossmann-like_a/b/a_fold"/>
</dbReference>
<dbReference type="FunFam" id="3.40.50.300:FF:000899">
    <property type="entry name" value="Bifunctional coenzyme A synthase"/>
    <property type="match status" value="1"/>
</dbReference>
<feature type="domain" description="Cytidyltransferase-like" evidence="22">
    <location>
        <begin position="157"/>
        <end position="300"/>
    </location>
</feature>
<comment type="function">
    <text evidence="16">Bifunctional enzyme that catalyzes the fourth and fifth sequential steps of CoA biosynthetic pathway. The fourth reaction is catalyzed by the phosphopantetheine adenylyltransferase, coded by the coaD domain; the fifth reaction is catalyzed by the dephospho-CoA kinase, coded by the coaE domain. May act as a point of CoA biosynthesis regulation.</text>
</comment>
<keyword evidence="11" id="KW-0067">ATP-binding</keyword>
<keyword evidence="9" id="KW-0547">Nucleotide-binding</keyword>
<evidence type="ECO:0000313" key="23">
    <source>
        <dbReference type="EMBL" id="KAB7494892.1"/>
    </source>
</evidence>
<dbReference type="OrthoDB" id="330671at2759"/>
<comment type="pathway">
    <text evidence="17">Cofactor biosynthesis; coenzyme A biosynthesis; CoA from (R)-pantothenate: step 4/5.</text>
</comment>